<feature type="coiled-coil region" evidence="17">
    <location>
        <begin position="5977"/>
        <end position="6004"/>
    </location>
</feature>
<feature type="compositionally biased region" description="Basic and acidic residues" evidence="18">
    <location>
        <begin position="2348"/>
        <end position="2371"/>
    </location>
</feature>
<dbReference type="SMART" id="SM00054">
    <property type="entry name" value="EFh"/>
    <property type="match status" value="2"/>
</dbReference>
<feature type="domain" description="EF-hand" evidence="22">
    <location>
        <begin position="6909"/>
        <end position="6944"/>
    </location>
</feature>
<dbReference type="GO" id="GO:0005509">
    <property type="term" value="F:calcium ion binding"/>
    <property type="evidence" value="ECO:0007669"/>
    <property type="project" value="InterPro"/>
</dbReference>
<feature type="compositionally biased region" description="Basic and acidic residues" evidence="18">
    <location>
        <begin position="1474"/>
        <end position="1486"/>
    </location>
</feature>
<feature type="compositionally biased region" description="Polar residues" evidence="18">
    <location>
        <begin position="2733"/>
        <end position="2779"/>
    </location>
</feature>
<dbReference type="GeneTree" id="ENSGT00940000155008"/>
<dbReference type="Gene3D" id="1.10.418.10">
    <property type="entry name" value="Calponin-like domain"/>
    <property type="match status" value="2"/>
</dbReference>
<organism evidence="24 25">
    <name type="scientific">Oncorhynchus tshawytscha</name>
    <name type="common">Chinook salmon</name>
    <name type="synonym">Salmo tshawytscha</name>
    <dbReference type="NCBI Taxonomy" id="74940"/>
    <lineage>
        <taxon>Eukaryota</taxon>
        <taxon>Metazoa</taxon>
        <taxon>Chordata</taxon>
        <taxon>Craniata</taxon>
        <taxon>Vertebrata</taxon>
        <taxon>Euteleostomi</taxon>
        <taxon>Actinopterygii</taxon>
        <taxon>Neopterygii</taxon>
        <taxon>Teleostei</taxon>
        <taxon>Protacanthopterygii</taxon>
        <taxon>Salmoniformes</taxon>
        <taxon>Salmonidae</taxon>
        <taxon>Salmoninae</taxon>
        <taxon>Oncorhynchus</taxon>
    </lineage>
</organism>
<feature type="coiled-coil region" evidence="17">
    <location>
        <begin position="5868"/>
        <end position="5895"/>
    </location>
</feature>
<dbReference type="PROSITE" id="PS00019">
    <property type="entry name" value="ACTININ_1"/>
    <property type="match status" value="1"/>
</dbReference>
<dbReference type="Gene3D" id="3.90.1290.10">
    <property type="entry name" value="Plakin repeat"/>
    <property type="match status" value="4"/>
</dbReference>
<feature type="compositionally biased region" description="Polar residues" evidence="18">
    <location>
        <begin position="3465"/>
        <end position="3478"/>
    </location>
</feature>
<evidence type="ECO:0000256" key="19">
    <source>
        <dbReference type="SAM" id="Phobius"/>
    </source>
</evidence>
<dbReference type="CDD" id="cd00051">
    <property type="entry name" value="EFh"/>
    <property type="match status" value="1"/>
</dbReference>
<feature type="compositionally biased region" description="Polar residues" evidence="18">
    <location>
        <begin position="6801"/>
        <end position="6812"/>
    </location>
</feature>
<keyword evidence="19" id="KW-1133">Transmembrane helix</keyword>
<dbReference type="Gene3D" id="2.30.30.40">
    <property type="entry name" value="SH3 Domains"/>
    <property type="match status" value="1"/>
</dbReference>
<feature type="coiled-coil region" evidence="17">
    <location>
        <begin position="4689"/>
        <end position="4758"/>
    </location>
</feature>
<dbReference type="InterPro" id="IPR049538">
    <property type="entry name" value="PCN-like_spectrin-like_rpt"/>
</dbReference>
<dbReference type="GO" id="GO:0005882">
    <property type="term" value="C:intermediate filament"/>
    <property type="evidence" value="ECO:0007669"/>
    <property type="project" value="TreeGrafter"/>
</dbReference>
<keyword evidence="5" id="KW-1003">Cell membrane</keyword>
<dbReference type="FunFam" id="1.20.58.60:FF:000031">
    <property type="entry name" value="Microtubule-actin cross-linking factor 1"/>
    <property type="match status" value="1"/>
</dbReference>
<feature type="region of interest" description="Disordered" evidence="18">
    <location>
        <begin position="1441"/>
        <end position="1460"/>
    </location>
</feature>
<dbReference type="GO" id="GO:0008017">
    <property type="term" value="F:microtubule binding"/>
    <property type="evidence" value="ECO:0007669"/>
    <property type="project" value="InterPro"/>
</dbReference>
<evidence type="ECO:0000256" key="11">
    <source>
        <dbReference type="ARBA" id="ARBA00022837"/>
    </source>
</evidence>
<evidence type="ECO:0000259" key="22">
    <source>
        <dbReference type="PROSITE" id="PS50222"/>
    </source>
</evidence>
<dbReference type="SUPFAM" id="SSF46966">
    <property type="entry name" value="Spectrin repeat"/>
    <property type="match status" value="28"/>
</dbReference>
<feature type="region of interest" description="Disordered" evidence="18">
    <location>
        <begin position="2609"/>
        <end position="2642"/>
    </location>
</feature>
<feature type="region of interest" description="Disordered" evidence="18">
    <location>
        <begin position="113"/>
        <end position="175"/>
    </location>
</feature>
<dbReference type="InterPro" id="IPR036872">
    <property type="entry name" value="CH_dom_sf"/>
</dbReference>
<dbReference type="SMART" id="SM00243">
    <property type="entry name" value="GAS2"/>
    <property type="match status" value="1"/>
</dbReference>
<evidence type="ECO:0000313" key="25">
    <source>
        <dbReference type="Proteomes" id="UP000694402"/>
    </source>
</evidence>
<dbReference type="InterPro" id="IPR001589">
    <property type="entry name" value="Actinin_actin-bd_CS"/>
</dbReference>
<evidence type="ECO:0000256" key="13">
    <source>
        <dbReference type="ARBA" id="ARBA00023203"/>
    </source>
</evidence>
<feature type="region of interest" description="Disordered" evidence="18">
    <location>
        <begin position="2343"/>
        <end position="2373"/>
    </location>
</feature>
<dbReference type="Ensembl" id="ENSOTST00005026315.2">
    <property type="protein sequence ID" value="ENSOTSP00005024323.2"/>
    <property type="gene ID" value="ENSOTSG00005007761.2"/>
</dbReference>
<dbReference type="FunFam" id="1.20.58.60:FF:000016">
    <property type="entry name" value="Microtubule-actin cross-linking factor 1"/>
    <property type="match status" value="1"/>
</dbReference>
<evidence type="ECO:0000256" key="3">
    <source>
        <dbReference type="ARBA" id="ARBA00004316"/>
    </source>
</evidence>
<evidence type="ECO:0000256" key="12">
    <source>
        <dbReference type="ARBA" id="ARBA00023136"/>
    </source>
</evidence>
<dbReference type="FunFam" id="1.20.58.60:FF:000012">
    <property type="entry name" value="Microtubule-actin cross-linking factor 1"/>
    <property type="match status" value="1"/>
</dbReference>
<feature type="compositionally biased region" description="Polar residues" evidence="18">
    <location>
        <begin position="2411"/>
        <end position="2430"/>
    </location>
</feature>
<dbReference type="SUPFAM" id="SSF75399">
    <property type="entry name" value="Plakin repeat"/>
    <property type="match status" value="3"/>
</dbReference>
<feature type="domain" description="SH3" evidence="20">
    <location>
        <begin position="1011"/>
        <end position="1068"/>
    </location>
</feature>
<feature type="domain" description="GAR" evidence="23">
    <location>
        <begin position="6949"/>
        <end position="7027"/>
    </location>
</feature>
<dbReference type="CDD" id="cd00176">
    <property type="entry name" value="SPEC"/>
    <property type="match status" value="18"/>
</dbReference>
<keyword evidence="25" id="KW-1185">Reference proteome</keyword>
<feature type="domain" description="Calponin-homology (CH)" evidence="21">
    <location>
        <begin position="326"/>
        <end position="430"/>
    </location>
</feature>
<dbReference type="PROSITE" id="PS50021">
    <property type="entry name" value="CH"/>
    <property type="match status" value="2"/>
</dbReference>
<keyword evidence="14" id="KW-0206">Cytoskeleton</keyword>
<feature type="compositionally biased region" description="Polar residues" evidence="18">
    <location>
        <begin position="3494"/>
        <end position="3505"/>
    </location>
</feature>
<name>A0A8C8EST0_ONCTS</name>
<dbReference type="GO" id="GO:0042060">
    <property type="term" value="P:wound healing"/>
    <property type="evidence" value="ECO:0007669"/>
    <property type="project" value="TreeGrafter"/>
</dbReference>
<dbReference type="InterPro" id="IPR018247">
    <property type="entry name" value="EF_Hand_1_Ca_BS"/>
</dbReference>
<dbReference type="Pfam" id="PF21019">
    <property type="entry name" value="Spectrin_3"/>
    <property type="match status" value="1"/>
</dbReference>
<dbReference type="InterPro" id="IPR011992">
    <property type="entry name" value="EF-hand-dom_pair"/>
</dbReference>
<feature type="region of interest" description="Disordered" evidence="18">
    <location>
        <begin position="7053"/>
        <end position="7139"/>
    </location>
</feature>
<evidence type="ECO:0000256" key="18">
    <source>
        <dbReference type="SAM" id="MobiDB-lite"/>
    </source>
</evidence>
<feature type="compositionally biased region" description="Polar residues" evidence="18">
    <location>
        <begin position="7106"/>
        <end position="7116"/>
    </location>
</feature>
<feature type="compositionally biased region" description="Low complexity" evidence="18">
    <location>
        <begin position="7063"/>
        <end position="7075"/>
    </location>
</feature>
<dbReference type="GO" id="GO:0005925">
    <property type="term" value="C:focal adhesion"/>
    <property type="evidence" value="ECO:0007669"/>
    <property type="project" value="TreeGrafter"/>
</dbReference>
<feature type="region of interest" description="Disordered" evidence="18">
    <location>
        <begin position="2930"/>
        <end position="2957"/>
    </location>
</feature>
<dbReference type="SUPFAM" id="SSF47576">
    <property type="entry name" value="Calponin-homology domain, CH-domain"/>
    <property type="match status" value="1"/>
</dbReference>
<proteinExistence type="predicted"/>
<dbReference type="GO" id="GO:0042995">
    <property type="term" value="C:cell projection"/>
    <property type="evidence" value="ECO:0007669"/>
    <property type="project" value="UniProtKB-SubCell"/>
</dbReference>
<feature type="compositionally biased region" description="Polar residues" evidence="18">
    <location>
        <begin position="114"/>
        <end position="140"/>
    </location>
</feature>
<dbReference type="GO" id="GO:0005737">
    <property type="term" value="C:cytoplasm"/>
    <property type="evidence" value="ECO:0007669"/>
    <property type="project" value="TreeGrafter"/>
</dbReference>
<keyword evidence="13" id="KW-0009">Actin-binding</keyword>
<feature type="coiled-coil region" evidence="17">
    <location>
        <begin position="4224"/>
        <end position="4257"/>
    </location>
</feature>
<dbReference type="FunFam" id="1.20.58.60:FF:000074">
    <property type="entry name" value="dystonin isoform X1"/>
    <property type="match status" value="1"/>
</dbReference>
<keyword evidence="17" id="KW-0175">Coiled coil</keyword>
<dbReference type="PROSITE" id="PS00018">
    <property type="entry name" value="EF_HAND_1"/>
    <property type="match status" value="2"/>
</dbReference>
<dbReference type="InterPro" id="IPR002017">
    <property type="entry name" value="Spectrin_repeat"/>
</dbReference>
<comment type="subcellular location">
    <subcellularLocation>
        <location evidence="1">Cell membrane</location>
    </subcellularLocation>
    <subcellularLocation>
        <location evidence="3">Cell projection</location>
    </subcellularLocation>
    <subcellularLocation>
        <location evidence="2">Cytoplasm</location>
        <location evidence="2">Cytoskeleton</location>
    </subcellularLocation>
</comment>
<dbReference type="Pfam" id="PF21097">
    <property type="entry name" value="SR_plectin_7"/>
    <property type="match status" value="1"/>
</dbReference>
<feature type="compositionally biased region" description="Low complexity" evidence="18">
    <location>
        <begin position="2699"/>
        <end position="2708"/>
    </location>
</feature>
<dbReference type="InterPro" id="IPR001101">
    <property type="entry name" value="Plectin_repeat"/>
</dbReference>
<feature type="coiled-coil region" evidence="17">
    <location>
        <begin position="1518"/>
        <end position="1545"/>
    </location>
</feature>
<dbReference type="FunFam" id="1.20.58.60:FF:000027">
    <property type="entry name" value="Microtubule-actin cross-linking factor 1"/>
    <property type="match status" value="1"/>
</dbReference>
<evidence type="ECO:0000256" key="15">
    <source>
        <dbReference type="ARBA" id="ARBA00023273"/>
    </source>
</evidence>
<dbReference type="Gene3D" id="1.20.58.1060">
    <property type="match status" value="1"/>
</dbReference>
<feature type="compositionally biased region" description="Polar residues" evidence="18">
    <location>
        <begin position="2107"/>
        <end position="2124"/>
    </location>
</feature>
<dbReference type="FunFam" id="1.20.58.60:FF:000009">
    <property type="entry name" value="dystonin isoform X1"/>
    <property type="match status" value="1"/>
</dbReference>
<feature type="coiled-coil region" evidence="17">
    <location>
        <begin position="4419"/>
        <end position="4480"/>
    </location>
</feature>
<keyword evidence="6" id="KW-0963">Cytoplasm</keyword>
<feature type="coiled-coil region" evidence="17">
    <location>
        <begin position="3382"/>
        <end position="3409"/>
    </location>
</feature>
<dbReference type="SUPFAM" id="SSF143575">
    <property type="entry name" value="GAS2 domain-like"/>
    <property type="match status" value="1"/>
</dbReference>
<dbReference type="InterPro" id="IPR035915">
    <property type="entry name" value="Plakin_repeat_sf"/>
</dbReference>
<feature type="region of interest" description="Disordered" evidence="18">
    <location>
        <begin position="2694"/>
        <end position="2787"/>
    </location>
</feature>
<feature type="region of interest" description="Disordered" evidence="18">
    <location>
        <begin position="3452"/>
        <end position="3511"/>
    </location>
</feature>
<keyword evidence="9" id="KW-0479">Metal-binding</keyword>
<dbReference type="InterPro" id="IPR002048">
    <property type="entry name" value="EF_hand_dom"/>
</dbReference>
<feature type="region of interest" description="Disordered" evidence="18">
    <location>
        <begin position="2405"/>
        <end position="2485"/>
    </location>
</feature>
<keyword evidence="11" id="KW-0106">Calcium</keyword>
<feature type="region of interest" description="Disordered" evidence="18">
    <location>
        <begin position="6791"/>
        <end position="6812"/>
    </location>
</feature>
<evidence type="ECO:0000256" key="10">
    <source>
        <dbReference type="ARBA" id="ARBA00022737"/>
    </source>
</evidence>
<feature type="domain" description="Calponin-homology (CH)" evidence="21">
    <location>
        <begin position="198"/>
        <end position="313"/>
    </location>
</feature>
<protein>
    <recommendedName>
        <fullName evidence="26">Dystonin</fullName>
    </recommendedName>
</protein>
<feature type="compositionally biased region" description="Basic and acidic residues" evidence="18">
    <location>
        <begin position="74"/>
        <end position="91"/>
    </location>
</feature>
<feature type="coiled-coil region" evidence="17">
    <location>
        <begin position="3919"/>
        <end position="4041"/>
    </location>
</feature>
<dbReference type="Pfam" id="PF13499">
    <property type="entry name" value="EF-hand_7"/>
    <property type="match status" value="1"/>
</dbReference>
<evidence type="ECO:0000256" key="7">
    <source>
        <dbReference type="ARBA" id="ARBA00022553"/>
    </source>
</evidence>
<evidence type="ECO:0000256" key="9">
    <source>
        <dbReference type="ARBA" id="ARBA00022723"/>
    </source>
</evidence>
<dbReference type="FunFam" id="2.30.30.40:FF:000011">
    <property type="entry name" value="Microtubule-actin cross-linking factor 1"/>
    <property type="match status" value="1"/>
</dbReference>
<dbReference type="FunFam" id="1.20.58.60:FF:000025">
    <property type="entry name" value="microtubule-actin cross-linking factor 1"/>
    <property type="match status" value="1"/>
</dbReference>
<dbReference type="GO" id="GO:0005886">
    <property type="term" value="C:plasma membrane"/>
    <property type="evidence" value="ECO:0007669"/>
    <property type="project" value="UniProtKB-SubCell"/>
</dbReference>
<dbReference type="InterPro" id="IPR001715">
    <property type="entry name" value="CH_dom"/>
</dbReference>
<feature type="compositionally biased region" description="Polar residues" evidence="18">
    <location>
        <begin position="2620"/>
        <end position="2642"/>
    </location>
</feature>
<feature type="compositionally biased region" description="Basic and acidic residues" evidence="18">
    <location>
        <begin position="4610"/>
        <end position="4623"/>
    </location>
</feature>
<reference evidence="24" key="1">
    <citation type="submission" date="2025-08" db="UniProtKB">
        <authorList>
            <consortium name="Ensembl"/>
        </authorList>
    </citation>
    <scope>IDENTIFICATION</scope>
</reference>
<dbReference type="GO" id="GO:0031581">
    <property type="term" value="P:hemidesmosome assembly"/>
    <property type="evidence" value="ECO:0007669"/>
    <property type="project" value="TreeGrafter"/>
</dbReference>
<feature type="coiled-coil region" evidence="17">
    <location>
        <begin position="865"/>
        <end position="892"/>
    </location>
</feature>
<dbReference type="InterPro" id="IPR041573">
    <property type="entry name" value="Desmoplakin_Spectrin-like"/>
</dbReference>
<evidence type="ECO:0000256" key="2">
    <source>
        <dbReference type="ARBA" id="ARBA00004245"/>
    </source>
</evidence>
<dbReference type="SMART" id="SM00250">
    <property type="entry name" value="PLEC"/>
    <property type="match status" value="9"/>
</dbReference>
<evidence type="ECO:0000313" key="24">
    <source>
        <dbReference type="Ensembl" id="ENSOTSP00005024323.2"/>
    </source>
</evidence>
<dbReference type="PANTHER" id="PTHR23169:SF24">
    <property type="entry name" value="DYSTONIN"/>
    <property type="match status" value="1"/>
</dbReference>
<dbReference type="InterPro" id="IPR041615">
    <property type="entry name" value="Desmoplakin_SH3"/>
</dbReference>
<dbReference type="GO" id="GO:0003779">
    <property type="term" value="F:actin binding"/>
    <property type="evidence" value="ECO:0007669"/>
    <property type="project" value="UniProtKB-KW"/>
</dbReference>
<evidence type="ECO:0000259" key="21">
    <source>
        <dbReference type="PROSITE" id="PS50021"/>
    </source>
</evidence>
<feature type="compositionally biased region" description="Polar residues" evidence="18">
    <location>
        <begin position="7076"/>
        <end position="7098"/>
    </location>
</feature>
<dbReference type="InterPro" id="IPR001452">
    <property type="entry name" value="SH3_domain"/>
</dbReference>
<dbReference type="PROSITE" id="PS00020">
    <property type="entry name" value="ACTININ_2"/>
    <property type="match status" value="1"/>
</dbReference>
<evidence type="ECO:0000256" key="14">
    <source>
        <dbReference type="ARBA" id="ARBA00023212"/>
    </source>
</evidence>
<dbReference type="Pfam" id="PF00307">
    <property type="entry name" value="CH"/>
    <property type="match status" value="2"/>
</dbReference>
<dbReference type="PROSITE" id="PS51460">
    <property type="entry name" value="GAR"/>
    <property type="match status" value="1"/>
</dbReference>
<feature type="compositionally biased region" description="Polar residues" evidence="18">
    <location>
        <begin position="7239"/>
        <end position="7253"/>
    </location>
</feature>
<evidence type="ECO:0000256" key="8">
    <source>
        <dbReference type="ARBA" id="ARBA00022701"/>
    </source>
</evidence>
<dbReference type="FunFam" id="1.20.58.60:FF:000001">
    <property type="entry name" value="Microtubule-actin cross-linking factor 1"/>
    <property type="match status" value="4"/>
</dbReference>
<evidence type="ECO:0000256" key="4">
    <source>
        <dbReference type="ARBA" id="ARBA00022443"/>
    </source>
</evidence>
<dbReference type="Gene3D" id="1.10.238.10">
    <property type="entry name" value="EF-hand"/>
    <property type="match status" value="1"/>
</dbReference>
<dbReference type="SUPFAM" id="SSF47473">
    <property type="entry name" value="EF-hand"/>
    <property type="match status" value="1"/>
</dbReference>
<dbReference type="GO" id="GO:0005198">
    <property type="term" value="F:structural molecule activity"/>
    <property type="evidence" value="ECO:0007669"/>
    <property type="project" value="TreeGrafter"/>
</dbReference>
<dbReference type="Gene3D" id="1.20.58.60">
    <property type="match status" value="30"/>
</dbReference>
<feature type="region of interest" description="Disordered" evidence="18">
    <location>
        <begin position="1469"/>
        <end position="1495"/>
    </location>
</feature>
<dbReference type="Pfam" id="PF21020">
    <property type="entry name" value="Spectrin_4"/>
    <property type="match status" value="1"/>
</dbReference>
<dbReference type="Pfam" id="PF17902">
    <property type="entry name" value="SH3_10"/>
    <property type="match status" value="1"/>
</dbReference>
<feature type="region of interest" description="Disordered" evidence="18">
    <location>
        <begin position="2078"/>
        <end position="2133"/>
    </location>
</feature>
<reference evidence="24" key="2">
    <citation type="submission" date="2025-09" db="UniProtKB">
        <authorList>
            <consortium name="Ensembl"/>
        </authorList>
    </citation>
    <scope>IDENTIFICATION</scope>
</reference>
<feature type="compositionally biased region" description="Low complexity" evidence="18">
    <location>
        <begin position="7172"/>
        <end position="7186"/>
    </location>
</feature>
<dbReference type="Pfam" id="PF18373">
    <property type="entry name" value="Spectrin_2"/>
    <property type="match status" value="1"/>
</dbReference>
<evidence type="ECO:0000259" key="20">
    <source>
        <dbReference type="PROSITE" id="PS50002"/>
    </source>
</evidence>
<dbReference type="FunFam" id="1.10.238.10:FF:000013">
    <property type="entry name" value="Microtubule-actin cross-linking factor 1"/>
    <property type="match status" value="1"/>
</dbReference>
<dbReference type="GO" id="GO:0005874">
    <property type="term" value="C:microtubule"/>
    <property type="evidence" value="ECO:0007669"/>
    <property type="project" value="UniProtKB-KW"/>
</dbReference>
<dbReference type="FunFam" id="1.10.418.10:FF:000002">
    <property type="entry name" value="Microtubule-actin cross-linking factor 1"/>
    <property type="match status" value="1"/>
</dbReference>
<evidence type="ECO:0000256" key="1">
    <source>
        <dbReference type="ARBA" id="ARBA00004236"/>
    </source>
</evidence>
<evidence type="ECO:0000256" key="5">
    <source>
        <dbReference type="ARBA" id="ARBA00022475"/>
    </source>
</evidence>
<dbReference type="GO" id="GO:0045104">
    <property type="term" value="P:intermediate filament cytoskeleton organization"/>
    <property type="evidence" value="ECO:0007669"/>
    <property type="project" value="InterPro"/>
</dbReference>
<dbReference type="FunFam" id="1.20.58.60:FF:000093">
    <property type="entry name" value="dystonin isoform X1"/>
    <property type="match status" value="1"/>
</dbReference>
<dbReference type="PANTHER" id="PTHR23169">
    <property type="entry name" value="ENVOPLAKIN"/>
    <property type="match status" value="1"/>
</dbReference>
<dbReference type="Gene3D" id="3.30.920.20">
    <property type="entry name" value="Gas2-like domain"/>
    <property type="match status" value="1"/>
</dbReference>
<feature type="compositionally biased region" description="Basic and acidic residues" evidence="18">
    <location>
        <begin position="2469"/>
        <end position="2478"/>
    </location>
</feature>
<dbReference type="InterPro" id="IPR036534">
    <property type="entry name" value="GAR_dom_sf"/>
</dbReference>
<dbReference type="PROSITE" id="PS50222">
    <property type="entry name" value="EF_HAND_2"/>
    <property type="match status" value="2"/>
</dbReference>
<evidence type="ECO:0000256" key="16">
    <source>
        <dbReference type="PROSITE-ProRule" id="PRU00192"/>
    </source>
</evidence>
<keyword evidence="12 19" id="KW-0472">Membrane</keyword>
<feature type="compositionally biased region" description="Polar residues" evidence="18">
    <location>
        <begin position="7206"/>
        <end position="7227"/>
    </location>
</feature>
<dbReference type="InterPro" id="IPR003108">
    <property type="entry name" value="GAR_dom"/>
</dbReference>
<evidence type="ECO:0000256" key="17">
    <source>
        <dbReference type="SAM" id="Coils"/>
    </source>
</evidence>
<dbReference type="GO" id="GO:0030056">
    <property type="term" value="C:hemidesmosome"/>
    <property type="evidence" value="ECO:0007669"/>
    <property type="project" value="TreeGrafter"/>
</dbReference>
<feature type="coiled-coil region" evidence="17">
    <location>
        <begin position="3559"/>
        <end position="3600"/>
    </location>
</feature>
<dbReference type="Pfam" id="PF00681">
    <property type="entry name" value="Plectin"/>
    <property type="match status" value="4"/>
</dbReference>
<evidence type="ECO:0000259" key="23">
    <source>
        <dbReference type="PROSITE" id="PS51460"/>
    </source>
</evidence>
<dbReference type="FunFam" id="1.10.418.10:FF:000017">
    <property type="entry name" value="Microtubule-actin cross-linking factor 1"/>
    <property type="match status" value="1"/>
</dbReference>
<dbReference type="Proteomes" id="UP000694402">
    <property type="component" value="Unassembled WGS sequence"/>
</dbReference>
<feature type="region of interest" description="Disordered" evidence="18">
    <location>
        <begin position="4610"/>
        <end position="4630"/>
    </location>
</feature>
<evidence type="ECO:0000256" key="6">
    <source>
        <dbReference type="ARBA" id="ARBA00022490"/>
    </source>
</evidence>
<dbReference type="PROSITE" id="PS50002">
    <property type="entry name" value="SH3"/>
    <property type="match status" value="1"/>
</dbReference>
<dbReference type="InterPro" id="IPR043197">
    <property type="entry name" value="Plakin"/>
</dbReference>
<keyword evidence="10" id="KW-0677">Repeat</keyword>
<dbReference type="FunFam" id="3.30.920.20:FF:000001">
    <property type="entry name" value="Microtubule-actin cross-linking factor 1"/>
    <property type="match status" value="1"/>
</dbReference>
<feature type="transmembrane region" description="Helical" evidence="19">
    <location>
        <begin position="12"/>
        <end position="35"/>
    </location>
</feature>
<keyword evidence="7" id="KW-0597">Phosphoprotein</keyword>
<accession>A0A8C8EST0</accession>
<keyword evidence="15" id="KW-0966">Cell projection</keyword>
<dbReference type="SMART" id="SM00033">
    <property type="entry name" value="CH"/>
    <property type="match status" value="2"/>
</dbReference>
<sequence>MIAAAFLVLLRPYSIQVVLLLLLLLVGTIATILFFCCWHRRLRNGKHPIKSVLSGRSRSRGEHSPLHARRARARVAEEKPLVEIPESEHQSDSSTTVRKRKVKKRVLPDFYHSVQVTPTRKPSSGSGNASLHCSMSSSADFSDEDDYSFKSGSVSPAPGDTLPWNLPRHERHKRKIQGGSVLDPAERAVLRIADERDRVQKKTFTKWINQHLLKVRKHVNDLYEDLRDGHNLISLLEVLSGQSLPRERDFLKTLRLPREKGRMRFHRLQNVQIALDYLKRRQVKLVNIRNDDITDGNPKLTLGLIWTIILHFQISEIHVCGESEDMTAKERLLMWSQQMTEGYVGVRCNNFTTSWRDGRLFNAIIHKYRPDLVDMGRVSAQTSRSNLEQAFGVAERLGVARLLDPEDVDVQSPDEKSVITYVSTMYDVFPKVPDGVDGINANDVDIKWVEYQNMVNYLIQWIKHNVGLMSDRAFPNNPVELKALYTQYLQFKENEIPLKETEKSKIKHLYKMLEVWMEFGRIQLPRGFHPNDVEKEWGKLIVAMLEREKSLRPEVDRLEMLQQIATRVQRDCVTGEDKLALARTALQSDAKRLESGVQFQNESEVSGYLLECENHLRQQVVDIQILLDGKFYCSDRLVQRVSKLRDDLLGLRAECSSVYSQGRTLTTQQTRMMISGITQSLNSGFSSSNHNSRGMDPGSLQHHKYMQIRKPLGKSSLLDPNMTKEEVNMNFVQDLINWVEEMQVQLDHGDWGADLPSVETHLENHRSVHRAIEEFQMSLKEAKLSEMQMTQAQKLSYSEKLGNLEYQYGKLLKCSRERQKNLESLHDFVSRATMELIWLNEKEEEEVAFDWSDRNGNISKKRQYHADLMRELDDKEKVIKSVQDNAENLLQENHPARLTIEAYRAAMQTQWSWILQLCSCVEQHLKDNTVYFEFFNDAKESMDYLKSLQGDIQRKYGCDRTSSVHKLEDHIQESMDEKEQLLQYRSTVAGLVGKAKAIVQLKPRTPDTPIRSSIPVKAICDYRQIEITIYKDDECVLASNSHRAKWKVISPSGNEAMVPSVCFTVPPPNKEAVDQASRIEQLYQNVLTLWHHSHINMKSVVSWHYLMADVKAIRNWNVSSIKTMLPGEHQQVLSNLQSHFEDFLEDSEESEVFTMADCSQLEREVLTCKEYYEELLKSAERGKAELRGAPLDPIQIRTPLDRDDLKKKAELDQLMEGLETMKEKCETFLRQATASPSVPALSSDLNVLIQSMSQVYSMSSIYLEKLKTVSLVVRHSQNAEALVKFFEAKLSEEDAVNSDLKSIDTVVSTLKQWRSEIDEQREVFHDLEDGLQKARGISDHMFKAHNERDFDLDWHKEKADQLGERWHDVHTQIDSRLDYELQLMTYRAMVDSQHKSPLKRRRMQNSADAIVQEFMDLRTRYTAVVTSMTQYVKFASETLKRTEGEERSVDEEKKEHGDKVSKLLGWMSSVKPGQSKDGKASTEASRKPQVSMEEMVTKKEKIAEALRTTQLMLTKHSDKMTEDEKQEAKEQLKSLHQAYSDLSQQCSDQTPSTEQAFQTIEGVLEVGSVEVYSVFSSVQSGLIDHYTGLCLLEAQLITSGLVLPQLRMCLELDDAFHHNLIDEPTWKQLRELNEANQCILSPLFSSEPLPVIAAVREGAISERLAMKFIEIQLATGGLRVSYTSDVLTLERAFQFGLIPDHLYVKLLERQDTWKDLINPSTAEKVSLTQLVQRSVADVETGLRLLPVKKSHNGNMELTSGREISVLSAVHEGLIDRQTTMRLLGAQLFAGGIVNPKTGHKLTVEEALSEGLIDQGTATGILSQQAQNGGIVNPQNGKTLSVDEAVQCNLMSSSSALLVLEKQKGFMGLLWPHSGEILTVSTSLQHEIITNQLAFKLLSNRQKIAALYIAEDSEVVDINSATQNGLIDTHTAEVLKTIEIPDVFPDVDDLNDRFSSWLMLRELQIGGSHRPTDDIENDGENINAPSPIEAKQLFISYLMLNSYMDPKSGQRLLIFDGQLTKMAELLVNISVETSENQLQNTVLGKAAFVDISLKEDISEVSEISFESNTEDFGYLHINEETDDKSSSSENYTRQPDSERSVLCDSIYLKNTNNTNSPQRPTNTPGCETDKNTKSESSLLSTLLADTLDTSTEFPCTEEEAWDNEDERGFAIHLLRAQLEEGGILDIISGKRYDLDAALDKGLVDEETVLEVLALQLHKGEVLGDERSTVATLKEAVSRGSISSQIALQIMEQQSLLGGVYDSKSGCTIRVNEALDSGMIDDDLAEKILHSDPVHNAIIDPDRNCMHSISYSQSLGLIDNNEAENICQHQTDKKVAVLVLDAPDEDVNGEEGKENRNRHAGEDVDAEGNREQNCDSQKSLLPSFTISHGPVCRQILSPILSDQVTGEHVIHQPDTSSLLREDGSSQAPNSPLSDMVPGSRNSIHNDMLSNKSNCLSLIDSGDSGAPQAQAKEVRQTEKDGNSSLRRGTDLSCEAIGFTPGDGQLGAGYREIMGNQTVSPVQSDSGVSCSSHSDLLSDERKMENVLNAIQPPASQLVKESDQRIDSSSLRDLSSDVTSTVSAVVGVNVDKMVIHSDGLSSFSTVSPQQLLVKSDGDIGGDIKPTSSQNGYSQSKPTDQKKTPVQLTNSSDLAIVSSVLIIETHCDNNDSYDVGDQEQLETAPTKVISSRITPDLTLTDKHLSNSNANVNAKANDRVESSRGDDITPSSGRQEDSSDGSVSQITDQADSPTVSKSSQTGQTGTGKCNSVVSEKFPDTSSSSASEMFPGYPLKATEPGMRSVVKQDECGAVENHPQPMAAIVQPDSSSNTPSTSEMTSQHLVKGKEPGLGSDLTQDVNRLNLCVADENHTHLMTVDVQPDFMTPDSVPPPASAIYSAQRSGLGELVRMRVEGADVDELQKAETQALEGIINLIQDNPQSHGRGSGDFGSETDAAPGLVKSNSPDLLRDLLKHEALRSGKTSLDGGKPPHEETPPSDMIQIQFQQVLQSVSSSQDPAMLRDVIGALSSILGGAPDDDRPRNLEIIQEEDSYDEKQYSTQDYLECVGRLQDHADVVVEIRNDLSSKQGSLSNNMEELHSQLEESQLLEAHLSTLASFLTRDMDIAKQLLKSANELIPTHIHQDLASAFRELQPAFADVCQMSAERNYVLMQAIDKGKANLESTYQELLSTLNQLSGCIHDNSEMTYNLDIMNTYDVNTVKEMIQNIETNVLGTQRHLEDTAFDTQYFISEHAQFLSPAQSRHLLKSLSATQRAIKDQMERVANQRCTLQLQLEISENESQQKCLVEKQKEFSDKLQELCDNLTNTENCLIGQQQQAKSVESVEDLQQVQKEHQALQKDILTNGSALNEVISSTKKFLDENRSMLTPDQIAAIESKLEDAKSKVKLINQRAEESRKDVEKSVTTAIKQETEKEAVVEQFEESKNKIEGLLDWINNIGNEKGMGVDQTDHMGKQNGNMPLPSKTSAKNILGEDDDPNGNNGNALQTTDNDTGRQATEKTPELDLDKQYDRVKAHHQEILSQQQDMIMATQSAQALLDHQAHALSSTEKDKLQMDIQELKGRYDASLTQAEQQMKQVVQVQEELKKFQGDCEEFEGWLQQAEGEVGELGAPAGALNILTEKLQRQKSFSEDVISHKGDLRFITISGQKVLDVAKACGRMDPKGKDAQLEVDTTGTCATVKDKLDSVAGRYKALHSQCNELGNNLKDVVDKYKKYEDSTAGLLKWLNNSAEEARRQQSEAIAADPQTLQKQLEDTKALQNQTTGRQTAVETLRKTSDSLVTAEGDLLTNQDEIQETVDDIVERYDNLSKSVSDRNEKLQITLTRSLSVQDGLDEMMSWMEGVEESVKEKGQVPLDSAAIGDVLSNGAALEQDISSRQSSISAMKAKVKKFVETADPSAAALLQSKMDALSQRFSDTCDKHKQKMEQLEQLKDKVEEFEKTSDKVQQFVLKRSQALSETDGPGKNVNELSQLMQDTNTELAEHAKDVEILQKLSKELSNMGPEGSMAQIQGKIDNLSNNFNAFKDTVKEKYEEVSSCQDQLGDFRDAAGALRTWLEETTEKVPVVQPTSSEQSLLNDLQRVNALMEEWTTKGSAVQDINSKGSALCSFISVLTSPAKTKMSHKSGTVSVANGGGPGNHAYLTNKELMVVQQNMSYINEGHERLGELLKDRAAELSGLVQQMAEAQKETDAMITWLKDMKKTTASWNSASTEKDAMKTQLEQQKAFEEDMKQKHEQLQKLREKLLHLIEKHPDSPEAAKWKQMLAQIDAAWADVSGSVENRKQHLEESNRILDVFQTTEPQLRQWLSEKEMMLSVLGPLSMDPNMLNTQRQQVQILLNEFDSRKPQYDQLNEAAAAILSTSAKQDPSSGGKVVKDQLAAVTQKWQGLTGQLRQRAGLIDQAVGKTGQFQDLLRSLSQSAASLETRLNSQQALSSQPDVVKKQLEEANIISGQLREERKRLKEAETLCSELSALVTEDYLKTDLARQLEVVTKPFKQLEDKAVKRIQQLNSAFASSQQFHQTSKDFQGWMNEMLQEQSKSQAVSALVENLQQSLKEHSALQKALSEHKEPYSTIVREGETLLQNTDGAEKVALQGQLATLRSNWDDVKKSSSERQDKLQGALQRAQKYHEHAEKLQSWVQESEVREGSVRLSVDPAVVESSISQLKAIQKDVDKHRGLVAQLNTAAESLLEVANADIEAVREEKAAIGQSVDRVTERVQNKRDSLDKISQRLKEFNDTHKEAKGQLAGAKKQLDAHTSLGVQAYSNKNLISMKAQQKSLDGVNTQLEHLKSLAQGLVADVPEADGVTDLLLQADSLEKEYGSLSKDVGKTCSTLEGKLQGIGQFQTNIREMFTCFADLDDELDSMAPVGRELATLNEQQGGIKVFMEKLQELMADTARGEDRCKKMLETEASPDLLGLKRDLDVLSKQCGKLMDRAKGREEEVGSTFTRLNELYSKLQQFTNKLGGAEVKEEGQGSVGMETDVINQQLEAFKVFQKEEVDPLQTQLQDINWLGQGLIQNAAKGTSTKGLEHDLEDGNTRWNTLNKKIAERSAQLHEALLHCGRFQDALESLLSWLTDTEELVSNQKPPSAEFKVVKAQIQEQILLQRLLDDRRPTVELIKKEGGKVVDLGAEFVEKEKVGKEIECLGQRWDALLKKAENRHKQLKSILVVAQQFHETLEPLSEWLSATEKRLAKSEPIGTQTTKLEVQISQHKALEEEIMGHSKDLVQSISLGQMLKPVSSVDDKELVQSKLDSTQASYIELQERCRRKAEMLQQALANAQLFGEDEVALMNWLNEVHTTLSEVSVKDYKTDVLEKQCAEQLALHEDIELRKQNVDQAISNGLELLKQTTGDEVVVIQGKLDGIKTRYAEINSMSGNVSKTLDQALTLASKLQHIHEDLSSWLENVETELTAFAAQEPVGEQLIQAQDRQKALLKEAMDHKPQVDKLNEVSSSLLELVPWRAREGLDKLVTEDNDRYKAASDTITQHVEQINAAILKSQQFEQAADNLLAWLTEAERKMLSLGEIRLEQDQTTAQLQAQKGFSMDIMRHKDAVDDIVKTGQAIMNSKDEDEKQALKVKIQALLEKYGVVSQLNSERCLQLERAQSLASQFWETYEELWPWLQETRTSFSQLPLLAIEYEALRQQQEELRQMRELIAEHKPHIDKMNKTGPQLLELSPVEGIPIREKYTATDLLYAQLKADVKQRAATLDEAISKSTQFHDKIEPMLESLERIAERLRQPPSISVEVEKIREQITENKAVSVDLEKLQPSYDTLKQRGEEMIARSAGADKDISAKAVQDKLDQMVFTWNEIHALMEEREAKLLDVMDLADKFWCDHCALIVTIKDTQDLLRELEEPGVDPSVVKQQQESLESFKEEIDGLQEELDVVRNLGAELMAACGEPDKPVIKKSIDEVNSAWETLNKSWKERVDRLDEAMQAAVQFQDGLQGMFDWVDIVEHKLDSMSPVGTDLDTVKQQIEELKEFKGEAYQLQIEMERLNHQAGLLLKKVTEEYDRCAIQEPMTELKMLWDNLDENIINRQHKLEGALLALGQFQHALDELLAWMSNTEELLNEQRKAAGDPKAIEIELAKHHVLQNDVLAHKTTVEVVNKAGTDLVESTSGEEASGLQSKLENLTQRWKNILEKTEQRRHQLDGALLQAQGFHGEMEDMQQWLKDTERQLLASKAVGGLPDTAREQLNAHLELCSTLEAKEELYQQLMNKGQQLLTMTPSNQDSNTEQDLRNLQDKRESVQVKVAERKVKLEEALTLATEFHNSLQDFINWLTQAEQTLTMSSPASLILENIMFQIDEHKVFVTEVNSHREQIVELDKTGTHLKYFSQKQDVVLIKNLLISVQGRWEKVVQRSVERGRLLDDARKRAKQFHETWNKLTEWLDESEKALDSELEIANDPDKIKMQLAQHKEFQKALGSKHSVYDTTSRTGRALKDKTSLQDDNQKLDDMLSELRDKWDTVCGKSVERQNKLEEALLFSGQFTDALQALIDWLYRVEPQLAEDQPVHGDIDLVLNLIDSHKVFQKELGKRTGSVAALKRSAKDLIESSHEDSSWVKAQMQELSARWETVCARSVSKQTRLEQALCQAEEFHSTVHILLEWLAEAEQSLRFHGTLPDDEDALRALIEQHKEFMKKQEEKGVGLNKATSMGEAILTICHPDSITTIKHWNTIIKARFEEVQAWARQHQQRLAMALSDLLATQELLEGLLGWLQWAEATLNEKDKEVLPQEIDEVKALIAEHQTFMEEMTRKQPDVDTITKTHKRKAVGGSEPAIQSQIPVLEKGRGGRKRSPTQAMYPSASQPPIVTKNPRVNLLVSKWQQVWLLALDRRRKLNDAMDRLEELKEFANFDFDVWRKRYMRWMNHKKSRVMDFFRRIDKDQDGKVTRQEFIEGILSSKFPTSRLEMSAVADIFDRDGDGYIDYYEFVAALHPNKEAYKPLTDADKIEDEVTRQVAKCKCPKRFQVEQIGANKYRFYLGNQFGDSQQLRLVRILRSTVMVRVGGGWMALDEFLVKNDPCRAKGRTNMELREKFILPEGTTQVMASFRYRGRRSRPSSRAASPNRSNSSHSCPAQHNNPALPSTPKTPQHITRNYDKPWLTNSKPSTPLKSSDSFESQGSSSESTPIQGSKLRLPGYLSGKGFQSGEEQGTLINAAVMKARGQAIGRSGSRPGSKAGSRGSSRRGSDASDFDISDIASVCSDTSETVGDTSRATPRSSSRQHGGKPSRIPTPQRRSTPSKLAQTSKR</sequence>
<feature type="compositionally biased region" description="Low complexity" evidence="18">
    <location>
        <begin position="7117"/>
        <end position="7130"/>
    </location>
</feature>
<dbReference type="FunFam" id="1.20.58.60:FF:000008">
    <property type="entry name" value="microtubule-actin cross-linking factor 1"/>
    <property type="match status" value="2"/>
</dbReference>
<dbReference type="Pfam" id="PF02187">
    <property type="entry name" value="GAS2"/>
    <property type="match status" value="1"/>
</dbReference>
<dbReference type="InterPro" id="IPR018159">
    <property type="entry name" value="Spectrin/alpha-actinin"/>
</dbReference>
<dbReference type="SMART" id="SM00150">
    <property type="entry name" value="SPEC"/>
    <property type="match status" value="32"/>
</dbReference>
<feature type="compositionally biased region" description="Basic and acidic residues" evidence="18">
    <location>
        <begin position="2709"/>
        <end position="2720"/>
    </location>
</feature>
<feature type="region of interest" description="Disordered" evidence="18">
    <location>
        <begin position="7169"/>
        <end position="7253"/>
    </location>
</feature>
<feature type="domain" description="EF-hand" evidence="22">
    <location>
        <begin position="6873"/>
        <end position="6908"/>
    </location>
</feature>
<keyword evidence="4 16" id="KW-0728">SH3 domain</keyword>
<feature type="compositionally biased region" description="Polar residues" evidence="18">
    <location>
        <begin position="2437"/>
        <end position="2453"/>
    </location>
</feature>
<evidence type="ECO:0008006" key="26">
    <source>
        <dbReference type="Google" id="ProtNLM"/>
    </source>
</evidence>
<keyword evidence="8" id="KW-0493">Microtubule</keyword>
<dbReference type="Pfam" id="PF00435">
    <property type="entry name" value="Spectrin"/>
    <property type="match status" value="19"/>
</dbReference>
<gene>
    <name evidence="24" type="primary">DST</name>
</gene>
<keyword evidence="19" id="KW-0812">Transmembrane</keyword>
<feature type="region of interest" description="Disordered" evidence="18">
    <location>
        <begin position="51"/>
        <end position="101"/>
    </location>
</feature>